<dbReference type="PANTHER" id="PTHR46213:SF26">
    <property type="entry name" value="HHH-GPD BASE EXCISION DNA REPAIR FAMILY PROTEIN"/>
    <property type="match status" value="1"/>
</dbReference>
<dbReference type="GO" id="GO:0141166">
    <property type="term" value="P:chromosomal 5-methylcytosine DNA demethylation pathway"/>
    <property type="evidence" value="ECO:0007669"/>
    <property type="project" value="InterPro"/>
</dbReference>
<evidence type="ECO:0000313" key="2">
    <source>
        <dbReference type="EnsemblPlants" id="KEH38598"/>
    </source>
</evidence>
<reference evidence="1 3" key="1">
    <citation type="journal article" date="2011" name="Nature">
        <title>The Medicago genome provides insight into the evolution of rhizobial symbioses.</title>
        <authorList>
            <person name="Young N.D."/>
            <person name="Debelle F."/>
            <person name="Oldroyd G.E."/>
            <person name="Geurts R."/>
            <person name="Cannon S.B."/>
            <person name="Udvardi M.K."/>
            <person name="Benedito V.A."/>
            <person name="Mayer K.F."/>
            <person name="Gouzy J."/>
            <person name="Schoof H."/>
            <person name="Van de Peer Y."/>
            <person name="Proost S."/>
            <person name="Cook D.R."/>
            <person name="Meyers B.C."/>
            <person name="Spannagl M."/>
            <person name="Cheung F."/>
            <person name="De Mita S."/>
            <person name="Krishnakumar V."/>
            <person name="Gundlach H."/>
            <person name="Zhou S."/>
            <person name="Mudge J."/>
            <person name="Bharti A.K."/>
            <person name="Murray J.D."/>
            <person name="Naoumkina M.A."/>
            <person name="Rosen B."/>
            <person name="Silverstein K.A."/>
            <person name="Tang H."/>
            <person name="Rombauts S."/>
            <person name="Zhao P.X."/>
            <person name="Zhou P."/>
            <person name="Barbe V."/>
            <person name="Bardou P."/>
            <person name="Bechner M."/>
            <person name="Bellec A."/>
            <person name="Berger A."/>
            <person name="Berges H."/>
            <person name="Bidwell S."/>
            <person name="Bisseling T."/>
            <person name="Choisne N."/>
            <person name="Couloux A."/>
            <person name="Denny R."/>
            <person name="Deshpande S."/>
            <person name="Dai X."/>
            <person name="Doyle J.J."/>
            <person name="Dudez A.M."/>
            <person name="Farmer A.D."/>
            <person name="Fouteau S."/>
            <person name="Franken C."/>
            <person name="Gibelin C."/>
            <person name="Gish J."/>
            <person name="Goldstein S."/>
            <person name="Gonzalez A.J."/>
            <person name="Green P.J."/>
            <person name="Hallab A."/>
            <person name="Hartog M."/>
            <person name="Hua A."/>
            <person name="Humphray S.J."/>
            <person name="Jeong D.H."/>
            <person name="Jing Y."/>
            <person name="Jocker A."/>
            <person name="Kenton S.M."/>
            <person name="Kim D.J."/>
            <person name="Klee K."/>
            <person name="Lai H."/>
            <person name="Lang C."/>
            <person name="Lin S."/>
            <person name="Macmil S.L."/>
            <person name="Magdelenat G."/>
            <person name="Matthews L."/>
            <person name="McCorrison J."/>
            <person name="Monaghan E.L."/>
            <person name="Mun J.H."/>
            <person name="Najar F.Z."/>
            <person name="Nicholson C."/>
            <person name="Noirot C."/>
            <person name="O'Bleness M."/>
            <person name="Paule C.R."/>
            <person name="Poulain J."/>
            <person name="Prion F."/>
            <person name="Qin B."/>
            <person name="Qu C."/>
            <person name="Retzel E.F."/>
            <person name="Riddle C."/>
            <person name="Sallet E."/>
            <person name="Samain S."/>
            <person name="Samson N."/>
            <person name="Sanders I."/>
            <person name="Saurat O."/>
            <person name="Scarpelli C."/>
            <person name="Schiex T."/>
            <person name="Segurens B."/>
            <person name="Severin A.J."/>
            <person name="Sherrier D.J."/>
            <person name="Shi R."/>
            <person name="Sims S."/>
            <person name="Singer S.R."/>
            <person name="Sinharoy S."/>
            <person name="Sterck L."/>
            <person name="Viollet A."/>
            <person name="Wang B.B."/>
            <person name="Wang K."/>
            <person name="Wang M."/>
            <person name="Wang X."/>
            <person name="Warfsmann J."/>
            <person name="Weissenbach J."/>
            <person name="White D.D."/>
            <person name="White J.D."/>
            <person name="Wiley G.B."/>
            <person name="Wincker P."/>
            <person name="Xing Y."/>
            <person name="Yang L."/>
            <person name="Yao Z."/>
            <person name="Ying F."/>
            <person name="Zhai J."/>
            <person name="Zhou L."/>
            <person name="Zuber A."/>
            <person name="Denarie J."/>
            <person name="Dixon R.A."/>
            <person name="May G.D."/>
            <person name="Schwartz D.C."/>
            <person name="Rogers J."/>
            <person name="Quetier F."/>
            <person name="Town C.D."/>
            <person name="Roe B.A."/>
        </authorList>
    </citation>
    <scope>NUCLEOTIDE SEQUENCE [LARGE SCALE GENOMIC DNA]</scope>
    <source>
        <strain evidence="1">A17</strain>
        <strain evidence="2 3">cv. Jemalong A17</strain>
    </source>
</reference>
<gene>
    <name evidence="1" type="ordered locus">MTR_2g075885</name>
</gene>
<proteinExistence type="predicted"/>
<dbReference type="Gene3D" id="1.10.340.30">
    <property type="entry name" value="Hypothetical protein, domain 2"/>
    <property type="match status" value="1"/>
</dbReference>
<dbReference type="EMBL" id="CM001218">
    <property type="protein sequence ID" value="KEH38598.1"/>
    <property type="molecule type" value="Genomic_DNA"/>
</dbReference>
<reference evidence="1 3" key="2">
    <citation type="journal article" date="2014" name="BMC Genomics">
        <title>An improved genome release (version Mt4.0) for the model legume Medicago truncatula.</title>
        <authorList>
            <person name="Tang H."/>
            <person name="Krishnakumar V."/>
            <person name="Bidwell S."/>
            <person name="Rosen B."/>
            <person name="Chan A."/>
            <person name="Zhou S."/>
            <person name="Gentzbittel L."/>
            <person name="Childs K.L."/>
            <person name="Yandell M."/>
            <person name="Gundlach H."/>
            <person name="Mayer K.F."/>
            <person name="Schwartz D.C."/>
            <person name="Town C.D."/>
        </authorList>
    </citation>
    <scope>GENOME REANNOTATION</scope>
    <source>
        <strain evidence="1">A17</strain>
        <strain evidence="2 3">cv. Jemalong A17</strain>
    </source>
</reference>
<keyword evidence="3" id="KW-1185">Reference proteome</keyword>
<dbReference type="STRING" id="3880.A0A072VAY3"/>
<dbReference type="GO" id="GO:0019104">
    <property type="term" value="F:DNA N-glycosylase activity"/>
    <property type="evidence" value="ECO:0007669"/>
    <property type="project" value="InterPro"/>
</dbReference>
<organism evidence="1 3">
    <name type="scientific">Medicago truncatula</name>
    <name type="common">Barrel medic</name>
    <name type="synonym">Medicago tribuloides</name>
    <dbReference type="NCBI Taxonomy" id="3880"/>
    <lineage>
        <taxon>Eukaryota</taxon>
        <taxon>Viridiplantae</taxon>
        <taxon>Streptophyta</taxon>
        <taxon>Embryophyta</taxon>
        <taxon>Tracheophyta</taxon>
        <taxon>Spermatophyta</taxon>
        <taxon>Magnoliopsida</taxon>
        <taxon>eudicotyledons</taxon>
        <taxon>Gunneridae</taxon>
        <taxon>Pentapetalae</taxon>
        <taxon>rosids</taxon>
        <taxon>fabids</taxon>
        <taxon>Fabales</taxon>
        <taxon>Fabaceae</taxon>
        <taxon>Papilionoideae</taxon>
        <taxon>50 kb inversion clade</taxon>
        <taxon>NPAAA clade</taxon>
        <taxon>Hologalegina</taxon>
        <taxon>IRL clade</taxon>
        <taxon>Trifolieae</taxon>
        <taxon>Medicago</taxon>
    </lineage>
</organism>
<dbReference type="AlphaFoldDB" id="A0A072VAY3"/>
<dbReference type="Proteomes" id="UP000002051">
    <property type="component" value="Chromosome 2"/>
</dbReference>
<dbReference type="GO" id="GO:0006281">
    <property type="term" value="P:DNA repair"/>
    <property type="evidence" value="ECO:0007669"/>
    <property type="project" value="InterPro"/>
</dbReference>
<dbReference type="HOGENOM" id="CLU_1470277_0_0_1"/>
<dbReference type="PANTHER" id="PTHR46213">
    <property type="entry name" value="TRANSCRIPTIONAL ACTIVATOR DEMETER"/>
    <property type="match status" value="1"/>
</dbReference>
<reference evidence="2" key="3">
    <citation type="submission" date="2015-04" db="UniProtKB">
        <authorList>
            <consortium name="EnsemblPlants"/>
        </authorList>
    </citation>
    <scope>IDENTIFICATION</scope>
    <source>
        <strain evidence="2">cv. Jemalong A17</strain>
    </source>
</reference>
<dbReference type="SUPFAM" id="SSF48150">
    <property type="entry name" value="DNA-glycosylase"/>
    <property type="match status" value="1"/>
</dbReference>
<sequence>MEEKMKIHDKIHDVSTNLGKNPLLTLLLHVSLSRNALSEEKMKIQDKIYDVSANLGKNPLLTLLLHVSLSINNIKCDVNPSNQSGSNYNKRKSNAGKEQFDKDSLRLNAQAKAGKREKTENTMDSVDWDDVRCVDCKKIADAIKERGINNKLAKHIQNFLIRLVDDHGRIDLEWLRDVPNDQAK</sequence>
<dbReference type="EnsemblPlants" id="KEH38598">
    <property type="protein sequence ID" value="KEH38598"/>
    <property type="gene ID" value="MTR_2g075885"/>
</dbReference>
<evidence type="ECO:0000313" key="1">
    <source>
        <dbReference type="EMBL" id="KEH38598.1"/>
    </source>
</evidence>
<name>A0A072VAY3_MEDTR</name>
<dbReference type="InterPro" id="IPR044811">
    <property type="entry name" value="DME/ROS1"/>
</dbReference>
<protein>
    <submittedName>
        <fullName evidence="1">Repressor of silencing protein, putative</fullName>
    </submittedName>
</protein>
<accession>A0A072VAY3</accession>
<dbReference type="InterPro" id="IPR011257">
    <property type="entry name" value="DNA_glycosylase"/>
</dbReference>
<evidence type="ECO:0000313" key="3">
    <source>
        <dbReference type="Proteomes" id="UP000002051"/>
    </source>
</evidence>
<dbReference type="GO" id="GO:0035514">
    <property type="term" value="F:DNA demethylase activity"/>
    <property type="evidence" value="ECO:0007669"/>
    <property type="project" value="InterPro"/>
</dbReference>